<keyword evidence="4" id="KW-0862">Zinc</keyword>
<dbReference type="Gene3D" id="3.30.160.60">
    <property type="entry name" value="Classic Zinc Finger"/>
    <property type="match status" value="4"/>
</dbReference>
<evidence type="ECO:0000256" key="1">
    <source>
        <dbReference type="ARBA" id="ARBA00022723"/>
    </source>
</evidence>
<dbReference type="GO" id="GO:0008270">
    <property type="term" value="F:zinc ion binding"/>
    <property type="evidence" value="ECO:0007669"/>
    <property type="project" value="UniProtKB-KW"/>
</dbReference>
<dbReference type="PANTHER" id="PTHR24409:SF418">
    <property type="entry name" value="SI:CH73-221F6.1"/>
    <property type="match status" value="1"/>
</dbReference>
<evidence type="ECO:0000313" key="5">
    <source>
        <dbReference type="EMBL" id="CAD7224037.1"/>
    </source>
</evidence>
<keyword evidence="3" id="KW-0863">Zinc-finger</keyword>
<dbReference type="AlphaFoldDB" id="A0A7R8W7V8"/>
<dbReference type="PANTHER" id="PTHR24409">
    <property type="entry name" value="ZINC FINGER PROTEIN 142"/>
    <property type="match status" value="1"/>
</dbReference>
<evidence type="ECO:0000256" key="3">
    <source>
        <dbReference type="ARBA" id="ARBA00022771"/>
    </source>
</evidence>
<evidence type="ECO:0000256" key="4">
    <source>
        <dbReference type="ARBA" id="ARBA00022833"/>
    </source>
</evidence>
<dbReference type="Pfam" id="PF13912">
    <property type="entry name" value="zf-C2H2_6"/>
    <property type="match status" value="2"/>
</dbReference>
<proteinExistence type="predicted"/>
<dbReference type="InterPro" id="IPR036236">
    <property type="entry name" value="Znf_C2H2_sf"/>
</dbReference>
<dbReference type="PROSITE" id="PS00028">
    <property type="entry name" value="ZINC_FINGER_C2H2_1"/>
    <property type="match status" value="5"/>
</dbReference>
<gene>
    <name evidence="5" type="ORF">CTOB1V02_LOCUS2007</name>
</gene>
<dbReference type="InterPro" id="IPR013087">
    <property type="entry name" value="Znf_C2H2_type"/>
</dbReference>
<dbReference type="PROSITE" id="PS50157">
    <property type="entry name" value="ZINC_FINGER_C2H2_2"/>
    <property type="match status" value="5"/>
</dbReference>
<keyword evidence="1" id="KW-0479">Metal-binding</keyword>
<dbReference type="SMART" id="SM00355">
    <property type="entry name" value="ZnF_C2H2"/>
    <property type="match status" value="10"/>
</dbReference>
<dbReference type="GO" id="GO:0005634">
    <property type="term" value="C:nucleus"/>
    <property type="evidence" value="ECO:0007669"/>
    <property type="project" value="TreeGrafter"/>
</dbReference>
<reference evidence="5" key="1">
    <citation type="submission" date="2020-11" db="EMBL/GenBank/DDBJ databases">
        <authorList>
            <person name="Tran Van P."/>
        </authorList>
    </citation>
    <scope>NUCLEOTIDE SEQUENCE</scope>
</reference>
<dbReference type="Pfam" id="PF00096">
    <property type="entry name" value="zf-C2H2"/>
    <property type="match status" value="1"/>
</dbReference>
<dbReference type="GO" id="GO:0000977">
    <property type="term" value="F:RNA polymerase II transcription regulatory region sequence-specific DNA binding"/>
    <property type="evidence" value="ECO:0007669"/>
    <property type="project" value="TreeGrafter"/>
</dbReference>
<name>A0A7R8W7V8_9CRUS</name>
<accession>A0A7R8W7V8</accession>
<dbReference type="SUPFAM" id="SSF57667">
    <property type="entry name" value="beta-beta-alpha zinc fingers"/>
    <property type="match status" value="4"/>
</dbReference>
<dbReference type="GO" id="GO:0000981">
    <property type="term" value="F:DNA-binding transcription factor activity, RNA polymerase II-specific"/>
    <property type="evidence" value="ECO:0007669"/>
    <property type="project" value="TreeGrafter"/>
</dbReference>
<protein>
    <submittedName>
        <fullName evidence="5">Uncharacterized protein</fullName>
    </submittedName>
</protein>
<dbReference type="FunFam" id="3.30.160.60:FF:000100">
    <property type="entry name" value="Zinc finger 45-like"/>
    <property type="match status" value="1"/>
</dbReference>
<keyword evidence="2" id="KW-0677">Repeat</keyword>
<sequence length="482" mass="55285">MEDPLSLTISLEYAVAQVNSPTESTMTEESLQISSVASMLDEGDTMCRGQSLQSLVPPYSYVCLWRNCNCDVGPDVKELDAHVLDHLSRLEEVREYQCYWGPACEFTTEDRTDFAKHVMCHVFHTYLKRISVPVLDEIGKHCQNEERHPETTPALGGDFTCLVNGCGKQWISALDYYWHVETHVLRVCEIDPSKKRSQRVLCPWSGCNKRFSHVSRVLAHVKSHTQEKTFACPDCGLCFGAKAKFVDHLHRREDAADFECDVCLKRFPTERLIRDHQRKHVNRFRCPLCSVTTKYISDMSRHMRYRHSEQRAHKCAQCDASFKTNSDLRSHLDVHSKMAYACPVEGCDAVFKSAKTYQVHSLKVHQQMSGDMFKVYRCHLCAKRFTRGTNLTDHLTKRHRLSRELTRFRYTRTQDGFFELQTVRLETTSLSKFDGVLDKKGAEPKPSCSTDENFTPALTIDMVPQDGGQVLVPKIVESILPD</sequence>
<evidence type="ECO:0000256" key="2">
    <source>
        <dbReference type="ARBA" id="ARBA00022737"/>
    </source>
</evidence>
<organism evidence="5">
    <name type="scientific">Cyprideis torosa</name>
    <dbReference type="NCBI Taxonomy" id="163714"/>
    <lineage>
        <taxon>Eukaryota</taxon>
        <taxon>Metazoa</taxon>
        <taxon>Ecdysozoa</taxon>
        <taxon>Arthropoda</taxon>
        <taxon>Crustacea</taxon>
        <taxon>Oligostraca</taxon>
        <taxon>Ostracoda</taxon>
        <taxon>Podocopa</taxon>
        <taxon>Podocopida</taxon>
        <taxon>Cytherocopina</taxon>
        <taxon>Cytheroidea</taxon>
        <taxon>Cytherideidae</taxon>
        <taxon>Cyprideis</taxon>
    </lineage>
</organism>
<dbReference type="OrthoDB" id="10260596at2759"/>
<dbReference type="EMBL" id="OB660295">
    <property type="protein sequence ID" value="CAD7224037.1"/>
    <property type="molecule type" value="Genomic_DNA"/>
</dbReference>